<dbReference type="Proteomes" id="UP000823613">
    <property type="component" value="Unassembled WGS sequence"/>
</dbReference>
<keyword evidence="3" id="KW-0378">Hydrolase</keyword>
<evidence type="ECO:0000256" key="6">
    <source>
        <dbReference type="ARBA" id="ARBA00044538"/>
    </source>
</evidence>
<evidence type="ECO:0000313" key="8">
    <source>
        <dbReference type="Proteomes" id="UP000823613"/>
    </source>
</evidence>
<name>A0A9D9GX41_9BACL</name>
<evidence type="ECO:0000313" key="7">
    <source>
        <dbReference type="EMBL" id="MBO8427193.1"/>
    </source>
</evidence>
<reference evidence="7" key="1">
    <citation type="submission" date="2020-10" db="EMBL/GenBank/DDBJ databases">
        <authorList>
            <person name="Gilroy R."/>
        </authorList>
    </citation>
    <scope>NUCLEOTIDE SEQUENCE</scope>
    <source>
        <strain evidence="7">11159</strain>
    </source>
</reference>
<gene>
    <name evidence="7" type="ORF">IAC58_01375</name>
</gene>
<evidence type="ECO:0000256" key="1">
    <source>
        <dbReference type="ARBA" id="ARBA00022517"/>
    </source>
</evidence>
<dbReference type="GO" id="GO:0008234">
    <property type="term" value="F:cysteine-type peptidase activity"/>
    <property type="evidence" value="ECO:0007669"/>
    <property type="project" value="UniProtKB-KW"/>
</dbReference>
<keyword evidence="4" id="KW-0788">Thiol protease</keyword>
<dbReference type="GO" id="GO:0042254">
    <property type="term" value="P:ribosome biogenesis"/>
    <property type="evidence" value="ECO:0007669"/>
    <property type="project" value="UniProtKB-KW"/>
</dbReference>
<dbReference type="InterPro" id="IPR007422">
    <property type="entry name" value="Peptidase_Prp"/>
</dbReference>
<dbReference type="GO" id="GO:0006508">
    <property type="term" value="P:proteolysis"/>
    <property type="evidence" value="ECO:0007669"/>
    <property type="project" value="UniProtKB-KW"/>
</dbReference>
<dbReference type="SUPFAM" id="SSF118010">
    <property type="entry name" value="TM1457-like"/>
    <property type="match status" value="1"/>
</dbReference>
<accession>A0A9D9GX41</accession>
<evidence type="ECO:0000256" key="5">
    <source>
        <dbReference type="ARBA" id="ARBA00044503"/>
    </source>
</evidence>
<comment type="similarity">
    <text evidence="5">Belongs to the Prp family.</text>
</comment>
<evidence type="ECO:0000256" key="4">
    <source>
        <dbReference type="ARBA" id="ARBA00022807"/>
    </source>
</evidence>
<evidence type="ECO:0000256" key="2">
    <source>
        <dbReference type="ARBA" id="ARBA00022670"/>
    </source>
</evidence>
<dbReference type="Gene3D" id="3.30.70.1490">
    <property type="entry name" value="Cysteine protease Prp"/>
    <property type="match status" value="1"/>
</dbReference>
<comment type="caution">
    <text evidence="7">The sequence shown here is derived from an EMBL/GenBank/DDBJ whole genome shotgun (WGS) entry which is preliminary data.</text>
</comment>
<reference evidence="7" key="2">
    <citation type="journal article" date="2021" name="PeerJ">
        <title>Extensive microbial diversity within the chicken gut microbiome revealed by metagenomics and culture.</title>
        <authorList>
            <person name="Gilroy R."/>
            <person name="Ravi A."/>
            <person name="Getino M."/>
            <person name="Pursley I."/>
            <person name="Horton D.L."/>
            <person name="Alikhan N.F."/>
            <person name="Baker D."/>
            <person name="Gharbi K."/>
            <person name="Hall N."/>
            <person name="Watson M."/>
            <person name="Adriaenssens E.M."/>
            <person name="Foster-Nyarko E."/>
            <person name="Jarju S."/>
            <person name="Secka A."/>
            <person name="Antonio M."/>
            <person name="Oren A."/>
            <person name="Chaudhuri R.R."/>
            <person name="La Ragione R."/>
            <person name="Hildebrand F."/>
            <person name="Pallen M.J."/>
        </authorList>
    </citation>
    <scope>NUCLEOTIDE SEQUENCE</scope>
    <source>
        <strain evidence="7">11159</strain>
    </source>
</reference>
<keyword evidence="1" id="KW-0690">Ribosome biogenesis</keyword>
<sequence>MIKAKFTKNVNDSIELLIEGHALFGEYGKDVICGAVSSIVIGGLNALNDISNFDVVIKEGFVKVQSKNKISEEDKIVINTILIQLETIEEKFPNYIKVIREE</sequence>
<dbReference type="Pfam" id="PF04327">
    <property type="entry name" value="Peptidase_Prp"/>
    <property type="match status" value="1"/>
</dbReference>
<dbReference type="InterPro" id="IPR036764">
    <property type="entry name" value="Peptidase_Prp_sf"/>
</dbReference>
<organism evidence="7 8">
    <name type="scientific">Candidatus Onthovivens merdipullorum</name>
    <dbReference type="NCBI Taxonomy" id="2840889"/>
    <lineage>
        <taxon>Bacteria</taxon>
        <taxon>Bacillati</taxon>
        <taxon>Bacillota</taxon>
        <taxon>Bacilli</taxon>
        <taxon>Bacillales</taxon>
        <taxon>Candidatus Onthovivens</taxon>
    </lineage>
</organism>
<dbReference type="PANTHER" id="PTHR39178">
    <property type="entry name" value="HYPOTHETICAL RIBOSOME-ASSOCIATED PROTEIN"/>
    <property type="match status" value="1"/>
</dbReference>
<dbReference type="PANTHER" id="PTHR39178:SF1">
    <property type="entry name" value="RIBOSOMAL-PROCESSING CYSTEINE PROTEASE PRP"/>
    <property type="match status" value="1"/>
</dbReference>
<proteinExistence type="inferred from homology"/>
<dbReference type="EMBL" id="JADIMY010000027">
    <property type="protein sequence ID" value="MBO8427193.1"/>
    <property type="molecule type" value="Genomic_DNA"/>
</dbReference>
<dbReference type="CDD" id="cd16332">
    <property type="entry name" value="Prp-like"/>
    <property type="match status" value="1"/>
</dbReference>
<evidence type="ECO:0000256" key="3">
    <source>
        <dbReference type="ARBA" id="ARBA00022801"/>
    </source>
</evidence>
<keyword evidence="2 7" id="KW-0645">Protease</keyword>
<protein>
    <recommendedName>
        <fullName evidence="6">Ribosomal processing cysteine protease Prp</fullName>
    </recommendedName>
</protein>
<dbReference type="AlphaFoldDB" id="A0A9D9GX41"/>